<dbReference type="Gene3D" id="3.40.1090.10">
    <property type="entry name" value="Cytosolic phospholipase A2 catalytic domain"/>
    <property type="match status" value="1"/>
</dbReference>
<proteinExistence type="predicted"/>
<dbReference type="CDD" id="cd07199">
    <property type="entry name" value="Pat17_PNPLA8_PNPLA9_like"/>
    <property type="match status" value="1"/>
</dbReference>
<evidence type="ECO:0008006" key="14">
    <source>
        <dbReference type="Google" id="ProtNLM"/>
    </source>
</evidence>
<dbReference type="Proteomes" id="UP001628179">
    <property type="component" value="Unassembled WGS sequence"/>
</dbReference>
<evidence type="ECO:0000259" key="10">
    <source>
        <dbReference type="PROSITE" id="PS50089"/>
    </source>
</evidence>
<comment type="caution">
    <text evidence="12">The sequence shown here is derived from an EMBL/GenBank/DDBJ whole genome shotgun (WGS) entry which is preliminary data.</text>
</comment>
<dbReference type="PANTHER" id="PTHR24185">
    <property type="entry name" value="CALCIUM-INDEPENDENT PHOSPHOLIPASE A2-GAMMA"/>
    <property type="match status" value="1"/>
</dbReference>
<gene>
    <name evidence="12" type="ORF">MFIFM68171_06615</name>
</gene>
<feature type="short sequence motif" description="GXSXG" evidence="8">
    <location>
        <begin position="797"/>
        <end position="801"/>
    </location>
</feature>
<name>A0ABQ0GFC8_9PEZI</name>
<feature type="domain" description="PNPLA" evidence="11">
    <location>
        <begin position="759"/>
        <end position="976"/>
    </location>
</feature>
<evidence type="ECO:0000256" key="5">
    <source>
        <dbReference type="ARBA" id="ARBA00022963"/>
    </source>
</evidence>
<evidence type="ECO:0000313" key="12">
    <source>
        <dbReference type="EMBL" id="GAB1316405.1"/>
    </source>
</evidence>
<dbReference type="EMBL" id="BAAFSV010000003">
    <property type="protein sequence ID" value="GAB1316405.1"/>
    <property type="molecule type" value="Genomic_DNA"/>
</dbReference>
<dbReference type="SUPFAM" id="SSF52151">
    <property type="entry name" value="FabD/lysophospholipase-like"/>
    <property type="match status" value="1"/>
</dbReference>
<dbReference type="PROSITE" id="PS51635">
    <property type="entry name" value="PNPLA"/>
    <property type="match status" value="1"/>
</dbReference>
<dbReference type="Gene3D" id="3.40.50.300">
    <property type="entry name" value="P-loop containing nucleotide triphosphate hydrolases"/>
    <property type="match status" value="1"/>
</dbReference>
<dbReference type="SUPFAM" id="SSF52540">
    <property type="entry name" value="P-loop containing nucleoside triphosphate hydrolases"/>
    <property type="match status" value="1"/>
</dbReference>
<protein>
    <recommendedName>
        <fullName evidence="14">FabD/lysophospholipase-like protein</fullName>
    </recommendedName>
</protein>
<dbReference type="InterPro" id="IPR027417">
    <property type="entry name" value="P-loop_NTPase"/>
</dbReference>
<keyword evidence="3 8" id="KW-0378">Hydrolase</keyword>
<dbReference type="InterPro" id="IPR002641">
    <property type="entry name" value="PNPLA_dom"/>
</dbReference>
<dbReference type="GeneID" id="98177358"/>
<evidence type="ECO:0000259" key="11">
    <source>
        <dbReference type="PROSITE" id="PS51635"/>
    </source>
</evidence>
<keyword evidence="6 8" id="KW-0443">Lipid metabolism</keyword>
<evidence type="ECO:0000256" key="9">
    <source>
        <dbReference type="SAM" id="MobiDB-lite"/>
    </source>
</evidence>
<keyword evidence="4" id="KW-0862">Zinc</keyword>
<feature type="short sequence motif" description="GXGXXG" evidence="8">
    <location>
        <begin position="763"/>
        <end position="768"/>
    </location>
</feature>
<evidence type="ECO:0000313" key="13">
    <source>
        <dbReference type="Proteomes" id="UP001628179"/>
    </source>
</evidence>
<feature type="active site" description="Proton acceptor" evidence="8">
    <location>
        <position position="963"/>
    </location>
</feature>
<dbReference type="PROSITE" id="PS00518">
    <property type="entry name" value="ZF_RING_1"/>
    <property type="match status" value="1"/>
</dbReference>
<dbReference type="Pfam" id="PF01734">
    <property type="entry name" value="Patatin"/>
    <property type="match status" value="1"/>
</dbReference>
<organism evidence="12 13">
    <name type="scientific">Madurella fahalii</name>
    <dbReference type="NCBI Taxonomy" id="1157608"/>
    <lineage>
        <taxon>Eukaryota</taxon>
        <taxon>Fungi</taxon>
        <taxon>Dikarya</taxon>
        <taxon>Ascomycota</taxon>
        <taxon>Pezizomycotina</taxon>
        <taxon>Sordariomycetes</taxon>
        <taxon>Sordariomycetidae</taxon>
        <taxon>Sordariales</taxon>
        <taxon>Sordariales incertae sedis</taxon>
        <taxon>Madurella</taxon>
    </lineage>
</organism>
<keyword evidence="5 8" id="KW-0442">Lipid degradation</keyword>
<keyword evidence="1" id="KW-0479">Metal-binding</keyword>
<feature type="region of interest" description="Disordered" evidence="9">
    <location>
        <begin position="1214"/>
        <end position="1241"/>
    </location>
</feature>
<evidence type="ECO:0000256" key="7">
    <source>
        <dbReference type="PROSITE-ProRule" id="PRU00175"/>
    </source>
</evidence>
<evidence type="ECO:0000256" key="1">
    <source>
        <dbReference type="ARBA" id="ARBA00022723"/>
    </source>
</evidence>
<sequence>MTDSHWDRHLPHQENGTLNLAEHQKIDGEHQENGTLNLAEHQKIDGELNARLMQALEPPNAKELEHVHRINETAAWFGVERFGGTRTPPVLRDYGRLADLMSHHAPKVPESAPNIRDNRTPSLVSFVGGTGAGKSTLIRILIVLCQALCTHDQAPVMGRAEDTISPSEDVHLYQDPKTAKDKSPILFADCEGLGGSEPQAAKARESRWRDWNRLLESQKDGDTTGARPSAPELRRVVLERPIEWEKKDGRDTWSREDFVRDLYPRLLYTFSDVVVYVLGASNHRKIGDALHHLISWVHVAIRTSSNQPVLPSAIVVLNSSDHAISSDLWDVSANTEKVFQDLGSIKYDDPTDRFINSAKSWPASGDKTRIKTVKELALHYYSSVQVIRLPAKEQSVRMSMQAIRLRSCISDASARAHDTRMQSRILLDVEQLQAYFQDALSHYATTLDEPFDFVQASFRHSPISADFGENVLRLALNVIDPTRGTHQRLSRKLERGFYEVRYVMASSILLNSTRRKNMGVCWDPIPMEARPLTIVPARDAAALFSQYREHLKQAVQTYRDKYWPCEFQLSGRRCVNLASGHCKGHQSHDGWPLGSGDYLCSVDWTALEENFVDCVGKLLTQLVVLPTSETQWRTRTGPNASQQEHLSNDQKAAARIHRERILPNFLKRVPEPKPKQDGDGCPLSDQKSCLYCLAGMAEHPLPCGHILCKACVEASGEWAPVSRVEVEITQCPVGCHIQGDGQNPWLIYLKPASTGARILSLDGGGIRGIAELEVLLQIEEALGGKIPIQSFFDLIVGTSAGGLIALGLTSMNWTVQQCTQKFEEFCDVAFTKRRFAGRHGVLSIVDIFLSCKYHTKPLENALKDAFTEERYLFGDAKRANSRDFPTRVAVTTTTDGSAHRTHVLSNYNPPGIGKCPAAINYHFQRPDRRRDEIRIWEAARATSAAPGYFKPFQRKGSPTAYLDGAFFHNNPVEIANQERKLLWPDYTEPDILLSLGTGKEPGKDLDNAAPSRRTSSNLKYKFDLLRANIDANLDCDLAWKKFEGSQISKPGDHLGRSKYVRLNPEVSEKLPELDEKKKLREIGQVARKLIAASFYFETKTRISAGSNGDSDINGHILCQMPHREDVSEIGAELKRLVVERQIPLSFVVSSIHDSGAEAETYSQPFTEQEMERMVQYQSSEPFQKPLSFKVSGFPRRPKELRQMTPTRAAISGLIAPTSETNDISLPPKDDSAVDWTSPDLERYPDPKITAVRPISRSVSM</sequence>
<evidence type="ECO:0000256" key="6">
    <source>
        <dbReference type="ARBA" id="ARBA00023098"/>
    </source>
</evidence>
<feature type="active site" description="Nucleophile" evidence="8">
    <location>
        <position position="799"/>
    </location>
</feature>
<dbReference type="InterPro" id="IPR017907">
    <property type="entry name" value="Znf_RING_CS"/>
</dbReference>
<feature type="domain" description="RING-type" evidence="10">
    <location>
        <begin position="689"/>
        <end position="733"/>
    </location>
</feature>
<evidence type="ECO:0000256" key="3">
    <source>
        <dbReference type="ARBA" id="ARBA00022801"/>
    </source>
</evidence>
<evidence type="ECO:0000256" key="2">
    <source>
        <dbReference type="ARBA" id="ARBA00022771"/>
    </source>
</evidence>
<keyword evidence="13" id="KW-1185">Reference proteome</keyword>
<reference evidence="12 13" key="1">
    <citation type="submission" date="2024-09" db="EMBL/GenBank/DDBJ databases">
        <title>Itraconazole resistance in Madurella fahalii resulting from another homologue of gene encoding cytochrome P450 14-alpha sterol demethylase (CYP51).</title>
        <authorList>
            <person name="Yoshioka I."/>
            <person name="Fahal A.H."/>
            <person name="Kaneko S."/>
            <person name="Yaguchi T."/>
        </authorList>
    </citation>
    <scope>NUCLEOTIDE SEQUENCE [LARGE SCALE GENOMIC DNA]</scope>
    <source>
        <strain evidence="12 13">IFM 68171</strain>
    </source>
</reference>
<dbReference type="RefSeq" id="XP_070918136.1">
    <property type="nucleotide sequence ID" value="XM_071062035.1"/>
</dbReference>
<evidence type="ECO:0000256" key="4">
    <source>
        <dbReference type="ARBA" id="ARBA00022833"/>
    </source>
</evidence>
<keyword evidence="2 7" id="KW-0863">Zinc-finger</keyword>
<feature type="short sequence motif" description="DGA/G" evidence="8">
    <location>
        <begin position="963"/>
        <end position="965"/>
    </location>
</feature>
<evidence type="ECO:0000256" key="8">
    <source>
        <dbReference type="PROSITE-ProRule" id="PRU01161"/>
    </source>
</evidence>
<dbReference type="PANTHER" id="PTHR24185:SF1">
    <property type="entry name" value="CALCIUM-INDEPENDENT PHOSPHOLIPASE A2-GAMMA"/>
    <property type="match status" value="1"/>
</dbReference>
<dbReference type="InterPro" id="IPR001841">
    <property type="entry name" value="Znf_RING"/>
</dbReference>
<dbReference type="InterPro" id="IPR016035">
    <property type="entry name" value="Acyl_Trfase/lysoPLipase"/>
</dbReference>
<accession>A0ABQ0GFC8</accession>
<dbReference type="PROSITE" id="PS50089">
    <property type="entry name" value="ZF_RING_2"/>
    <property type="match status" value="1"/>
</dbReference>